<dbReference type="SUPFAM" id="SSF49785">
    <property type="entry name" value="Galactose-binding domain-like"/>
    <property type="match status" value="1"/>
</dbReference>
<dbReference type="InterPro" id="IPR008979">
    <property type="entry name" value="Galactose-bd-like_sf"/>
</dbReference>
<feature type="compositionally biased region" description="Pro residues" evidence="5">
    <location>
        <begin position="276"/>
        <end position="286"/>
    </location>
</feature>
<dbReference type="InterPro" id="IPR012919">
    <property type="entry name" value="SUN_dom"/>
</dbReference>
<keyword evidence="7" id="KW-0732">Signal</keyword>
<organism evidence="9 10">
    <name type="scientific">Coemansia pectinata</name>
    <dbReference type="NCBI Taxonomy" id="1052879"/>
    <lineage>
        <taxon>Eukaryota</taxon>
        <taxon>Fungi</taxon>
        <taxon>Fungi incertae sedis</taxon>
        <taxon>Zoopagomycota</taxon>
        <taxon>Kickxellomycotina</taxon>
        <taxon>Kickxellomycetes</taxon>
        <taxon>Kickxellales</taxon>
        <taxon>Kickxellaceae</taxon>
        <taxon>Coemansia</taxon>
    </lineage>
</organism>
<evidence type="ECO:0000256" key="3">
    <source>
        <dbReference type="ARBA" id="ARBA00022989"/>
    </source>
</evidence>
<accession>A0A9W8GT05</accession>
<evidence type="ECO:0000256" key="4">
    <source>
        <dbReference type="ARBA" id="ARBA00023136"/>
    </source>
</evidence>
<dbReference type="PROSITE" id="PS51469">
    <property type="entry name" value="SUN"/>
    <property type="match status" value="1"/>
</dbReference>
<feature type="region of interest" description="Disordered" evidence="5">
    <location>
        <begin position="529"/>
        <end position="602"/>
    </location>
</feature>
<dbReference type="OrthoDB" id="266334at2759"/>
<comment type="subcellular location">
    <subcellularLocation>
        <location evidence="1">Endomembrane system</location>
    </subcellularLocation>
</comment>
<name>A0A9W8GT05_9FUNG</name>
<dbReference type="Proteomes" id="UP001140011">
    <property type="component" value="Unassembled WGS sequence"/>
</dbReference>
<dbReference type="GO" id="GO:0012505">
    <property type="term" value="C:endomembrane system"/>
    <property type="evidence" value="ECO:0007669"/>
    <property type="project" value="UniProtKB-SubCell"/>
</dbReference>
<keyword evidence="2 6" id="KW-0812">Transmembrane</keyword>
<evidence type="ECO:0000256" key="1">
    <source>
        <dbReference type="ARBA" id="ARBA00004308"/>
    </source>
</evidence>
<dbReference type="PANTHER" id="PTHR12953:SF0">
    <property type="entry name" value="SUN DOMAIN-CONTAINING OSSIFICATION FACTOR"/>
    <property type="match status" value="1"/>
</dbReference>
<dbReference type="GO" id="GO:0034975">
    <property type="term" value="P:protein folding in endoplasmic reticulum"/>
    <property type="evidence" value="ECO:0007669"/>
    <property type="project" value="TreeGrafter"/>
</dbReference>
<dbReference type="Gene3D" id="2.60.120.260">
    <property type="entry name" value="Galactose-binding domain-like"/>
    <property type="match status" value="1"/>
</dbReference>
<keyword evidence="10" id="KW-1185">Reference proteome</keyword>
<dbReference type="EMBL" id="JANBUH010000534">
    <property type="protein sequence ID" value="KAJ2750571.1"/>
    <property type="molecule type" value="Genomic_DNA"/>
</dbReference>
<keyword evidence="4 6" id="KW-0472">Membrane</keyword>
<evidence type="ECO:0000256" key="5">
    <source>
        <dbReference type="SAM" id="MobiDB-lite"/>
    </source>
</evidence>
<dbReference type="PANTHER" id="PTHR12953">
    <property type="entry name" value="MEMBRANE PROTEIN CH1 RELATED"/>
    <property type="match status" value="1"/>
</dbReference>
<evidence type="ECO:0000259" key="8">
    <source>
        <dbReference type="PROSITE" id="PS51469"/>
    </source>
</evidence>
<evidence type="ECO:0000313" key="9">
    <source>
        <dbReference type="EMBL" id="KAJ2750571.1"/>
    </source>
</evidence>
<feature type="region of interest" description="Disordered" evidence="5">
    <location>
        <begin position="258"/>
        <end position="290"/>
    </location>
</feature>
<evidence type="ECO:0000256" key="2">
    <source>
        <dbReference type="ARBA" id="ARBA00022692"/>
    </source>
</evidence>
<comment type="caution">
    <text evidence="9">The sequence shown here is derived from an EMBL/GenBank/DDBJ whole genome shotgun (WGS) entry which is preliminary data.</text>
</comment>
<evidence type="ECO:0000256" key="6">
    <source>
        <dbReference type="SAM" id="Phobius"/>
    </source>
</evidence>
<reference evidence="9" key="1">
    <citation type="submission" date="2022-07" db="EMBL/GenBank/DDBJ databases">
        <title>Phylogenomic reconstructions and comparative analyses of Kickxellomycotina fungi.</title>
        <authorList>
            <person name="Reynolds N.K."/>
            <person name="Stajich J.E."/>
            <person name="Barry K."/>
            <person name="Grigoriev I.V."/>
            <person name="Crous P."/>
            <person name="Smith M.E."/>
        </authorList>
    </citation>
    <scope>NUCLEOTIDE SEQUENCE</scope>
    <source>
        <strain evidence="9">BCRC 34297</strain>
    </source>
</reference>
<protein>
    <recommendedName>
        <fullName evidence="8">SUN domain-containing protein</fullName>
    </recommendedName>
</protein>
<keyword evidence="3 6" id="KW-1133">Transmembrane helix</keyword>
<dbReference type="GO" id="GO:0016020">
    <property type="term" value="C:membrane"/>
    <property type="evidence" value="ECO:0007669"/>
    <property type="project" value="InterPro"/>
</dbReference>
<feature type="compositionally biased region" description="Acidic residues" evidence="5">
    <location>
        <begin position="553"/>
        <end position="578"/>
    </location>
</feature>
<feature type="signal peptide" evidence="7">
    <location>
        <begin position="1"/>
        <end position="27"/>
    </location>
</feature>
<evidence type="ECO:0000313" key="10">
    <source>
        <dbReference type="Proteomes" id="UP001140011"/>
    </source>
</evidence>
<feature type="chain" id="PRO_5040816745" description="SUN domain-containing protein" evidence="7">
    <location>
        <begin position="28"/>
        <end position="807"/>
    </location>
</feature>
<dbReference type="AlphaFoldDB" id="A0A9W8GT05"/>
<dbReference type="Pfam" id="PF07738">
    <property type="entry name" value="Sad1_UNC"/>
    <property type="match status" value="1"/>
</dbReference>
<proteinExistence type="predicted"/>
<dbReference type="GO" id="GO:0005737">
    <property type="term" value="C:cytoplasm"/>
    <property type="evidence" value="ECO:0007669"/>
    <property type="project" value="TreeGrafter"/>
</dbReference>
<evidence type="ECO:0000256" key="7">
    <source>
        <dbReference type="SAM" id="SignalP"/>
    </source>
</evidence>
<dbReference type="InterPro" id="IPR045120">
    <property type="entry name" value="Suco/Slp1-like"/>
</dbReference>
<sequence>MKMRLWRRHRSISVTLVLCVLVLNSRAETAADASLDSHDEIQSPPPLPKPESGSDTAALFTLLETGSVYSSQDSPTPNLAVNGENAAVVEQADDIVSAVEYPATDSQIVIQLPGIDSRTDDMGAILRAASLLENAGTGFDIEAPIAMDQHLLQISLSHADILDNTLTELASADTEMIAAIALTLPRADLMTVDTDHIEFTIPTRAASASATAIPLARAVNHPEARQSATLANMAAITEYKESDISVAVTSTQKTTISPSVKTTAAPETVQADFESPPLPASPPPLSFQPEHLKRDPKTLKERFNYASSDCAAVVLKANREARGLTSILNSKKDMYMLNECSARSKFVIVELCDDILVDTLVMGNYEFFSSTFRDTMVYVSDRYPPKENSTWTLLGHFQAHNSRDAQVFPVIDPKIWARYLKVEFLTHYGHEFYCPLTVLKVYGATQMEQYRKEEEEDGGDFMDTATLTVDVLMGTPALDYQLRFPYHKQPPSQLRIGEAASPAKAYLRDMQGLVDGYVARDEGEPLSASTAAASAAAPMPKVPNLPWGQGNADEGDDDEDEDDVDEGDDDEEEDDESEAGFLGDQLSDTTSEPSVGSDDGGKLSVAADATLFVGDDGQVYRPEDGDNRAAGVDHAASERLRQQQLLQQQNLNGGADRAKRGQESIFKTIMRRLARVERNVTLAYHYLEEQHMVFNLVLQQVEMNNLENMQLAIKQLNHSTAKQMQSLTALSEEVWRAILYDLEAYQQSTRTEMGEMARKLEFLAEEVLFEKRMNVAQLVLLLTIVVMVAVNKVATKLALIPESKKEK</sequence>
<feature type="region of interest" description="Disordered" evidence="5">
    <location>
        <begin position="616"/>
        <end position="636"/>
    </location>
</feature>
<feature type="domain" description="SUN" evidence="8">
    <location>
        <begin position="273"/>
        <end position="446"/>
    </location>
</feature>
<gene>
    <name evidence="9" type="ORF">GGI19_005031</name>
</gene>
<feature type="region of interest" description="Disordered" evidence="5">
    <location>
        <begin position="32"/>
        <end position="54"/>
    </location>
</feature>
<feature type="transmembrane region" description="Helical" evidence="6">
    <location>
        <begin position="778"/>
        <end position="799"/>
    </location>
</feature>